<name>A0A9D1JUX3_9FIRM</name>
<dbReference type="GO" id="GO:0016747">
    <property type="term" value="F:acyltransferase activity, transferring groups other than amino-acyl groups"/>
    <property type="evidence" value="ECO:0007669"/>
    <property type="project" value="InterPro"/>
</dbReference>
<evidence type="ECO:0000259" key="1">
    <source>
        <dbReference type="PROSITE" id="PS51186"/>
    </source>
</evidence>
<sequence>MKDIPIFTGEHGVATLILREIPHQQRAYVMLRTVWRLQPFLSECRAFCRMAGAESVYVTGQEDLSGLPFVHAMERWSCRRAGLPPQVDPVDLTLLDDSNRETFRTLYNQLFAQIPNAATCTPQEVERIQREERAALAVVEGQIAGLAQWTDGRLEAIGVDSGFRGLGYRLALTVLHRMTTETMELQVSSANQRALALYQRLGFTKTETLSRWYDLTEE</sequence>
<dbReference type="AlphaFoldDB" id="A0A9D1JUX3"/>
<dbReference type="EMBL" id="DVJJ01000152">
    <property type="protein sequence ID" value="HIS65694.1"/>
    <property type="molecule type" value="Genomic_DNA"/>
</dbReference>
<dbReference type="InterPro" id="IPR016181">
    <property type="entry name" value="Acyl_CoA_acyltransferase"/>
</dbReference>
<evidence type="ECO:0000313" key="2">
    <source>
        <dbReference type="EMBL" id="HIS65694.1"/>
    </source>
</evidence>
<proteinExistence type="predicted"/>
<protein>
    <submittedName>
        <fullName evidence="2">GNAT family N-acetyltransferase</fullName>
    </submittedName>
</protein>
<dbReference type="Pfam" id="PF00583">
    <property type="entry name" value="Acetyltransf_1"/>
    <property type="match status" value="1"/>
</dbReference>
<dbReference type="SUPFAM" id="SSF55729">
    <property type="entry name" value="Acyl-CoA N-acyltransferases (Nat)"/>
    <property type="match status" value="1"/>
</dbReference>
<reference evidence="2" key="2">
    <citation type="journal article" date="2021" name="PeerJ">
        <title>Extensive microbial diversity within the chicken gut microbiome revealed by metagenomics and culture.</title>
        <authorList>
            <person name="Gilroy R."/>
            <person name="Ravi A."/>
            <person name="Getino M."/>
            <person name="Pursley I."/>
            <person name="Horton D.L."/>
            <person name="Alikhan N.F."/>
            <person name="Baker D."/>
            <person name="Gharbi K."/>
            <person name="Hall N."/>
            <person name="Watson M."/>
            <person name="Adriaenssens E.M."/>
            <person name="Foster-Nyarko E."/>
            <person name="Jarju S."/>
            <person name="Secka A."/>
            <person name="Antonio M."/>
            <person name="Oren A."/>
            <person name="Chaudhuri R.R."/>
            <person name="La Ragione R."/>
            <person name="Hildebrand F."/>
            <person name="Pallen M.J."/>
        </authorList>
    </citation>
    <scope>NUCLEOTIDE SEQUENCE</scope>
    <source>
        <strain evidence="2">ChiBcec16-1751</strain>
    </source>
</reference>
<dbReference type="InterPro" id="IPR000182">
    <property type="entry name" value="GNAT_dom"/>
</dbReference>
<dbReference type="Proteomes" id="UP000886741">
    <property type="component" value="Unassembled WGS sequence"/>
</dbReference>
<feature type="domain" description="N-acetyltransferase" evidence="1">
    <location>
        <begin position="90"/>
        <end position="218"/>
    </location>
</feature>
<gene>
    <name evidence="2" type="ORF">IAA83_10075</name>
</gene>
<organism evidence="2 3">
    <name type="scientific">Candidatus Avoscillospira avistercoris</name>
    <dbReference type="NCBI Taxonomy" id="2840707"/>
    <lineage>
        <taxon>Bacteria</taxon>
        <taxon>Bacillati</taxon>
        <taxon>Bacillota</taxon>
        <taxon>Clostridia</taxon>
        <taxon>Eubacteriales</taxon>
        <taxon>Oscillospiraceae</taxon>
        <taxon>Oscillospiraceae incertae sedis</taxon>
        <taxon>Candidatus Avoscillospira</taxon>
    </lineage>
</organism>
<accession>A0A9D1JUX3</accession>
<dbReference type="PROSITE" id="PS51186">
    <property type="entry name" value="GNAT"/>
    <property type="match status" value="1"/>
</dbReference>
<comment type="caution">
    <text evidence="2">The sequence shown here is derived from an EMBL/GenBank/DDBJ whole genome shotgun (WGS) entry which is preliminary data.</text>
</comment>
<dbReference type="Gene3D" id="3.40.630.30">
    <property type="match status" value="1"/>
</dbReference>
<evidence type="ECO:0000313" key="3">
    <source>
        <dbReference type="Proteomes" id="UP000886741"/>
    </source>
</evidence>
<reference evidence="2" key="1">
    <citation type="submission" date="2020-10" db="EMBL/GenBank/DDBJ databases">
        <authorList>
            <person name="Gilroy R."/>
        </authorList>
    </citation>
    <scope>NUCLEOTIDE SEQUENCE</scope>
    <source>
        <strain evidence="2">ChiBcec16-1751</strain>
    </source>
</reference>